<evidence type="ECO:0000256" key="2">
    <source>
        <dbReference type="ARBA" id="ARBA00008807"/>
    </source>
</evidence>
<proteinExistence type="inferred from homology"/>
<feature type="transmembrane region" description="Helical" evidence="10">
    <location>
        <begin position="593"/>
        <end position="617"/>
    </location>
</feature>
<feature type="transmembrane region" description="Helical" evidence="10">
    <location>
        <begin position="55"/>
        <end position="75"/>
    </location>
</feature>
<dbReference type="GO" id="GO:0015031">
    <property type="term" value="P:protein transport"/>
    <property type="evidence" value="ECO:0007669"/>
    <property type="project" value="UniProtKB-KW"/>
</dbReference>
<dbReference type="InterPro" id="IPR004813">
    <property type="entry name" value="OPT"/>
</dbReference>
<comment type="similarity">
    <text evidence="2">Belongs to the oligopeptide OPT transporter family.</text>
</comment>
<keyword evidence="5" id="KW-0571">Peptide transport</keyword>
<organism evidence="11 12">
    <name type="scientific">Wickerhamiella sorbophila</name>
    <dbReference type="NCBI Taxonomy" id="45607"/>
    <lineage>
        <taxon>Eukaryota</taxon>
        <taxon>Fungi</taxon>
        <taxon>Dikarya</taxon>
        <taxon>Ascomycota</taxon>
        <taxon>Saccharomycotina</taxon>
        <taxon>Dipodascomycetes</taxon>
        <taxon>Dipodascales</taxon>
        <taxon>Trichomonascaceae</taxon>
        <taxon>Wickerhamiella</taxon>
    </lineage>
</organism>
<dbReference type="Pfam" id="PF03169">
    <property type="entry name" value="OPT"/>
    <property type="match status" value="1"/>
</dbReference>
<keyword evidence="6" id="KW-0653">Protein transport</keyword>
<dbReference type="NCBIfam" id="TIGR00728">
    <property type="entry name" value="OPT_sfam"/>
    <property type="match status" value="1"/>
</dbReference>
<feature type="transmembrane region" description="Helical" evidence="10">
    <location>
        <begin position="157"/>
        <end position="178"/>
    </location>
</feature>
<keyword evidence="4 10" id="KW-0812">Transmembrane</keyword>
<dbReference type="InterPro" id="IPR004648">
    <property type="entry name" value="Oligpept_transpt"/>
</dbReference>
<dbReference type="EMBL" id="NDIQ01000021">
    <property type="protein sequence ID" value="PRT54713.1"/>
    <property type="molecule type" value="Genomic_DNA"/>
</dbReference>
<sequence>MARLRFRRPSRNSSDKERETLIEATPEENSPYAEVRAAVPNTDDPDLPQSTIRMWVLGTLVVTCLSGANMIFFLHSPTATLTPYIGAIIAWPLGRLWDVLVPNYKIFGMELNPGPFNIKEHCLIVVMALNLGVGVGYGPDIIVTLREFYHNSLGSNWGFEIMLVLSTQLVGLGLSGFVRRILVYPAAMIWPPNLVTVTFLTNIHMKYNHIANGWKISRLKFFLIVAAVGSCYQWFPSLLAPFLSDFDFAAWIAPSNIIINQIFGTISGLGLFPIGFDWNQVAGFLGSPLIPPLGTLINIGAAMVTFFWLVVPIVHYSNVWWGHYLPMVGNAAMDRYQQSYDVTKVLRDGNFDLDKYQSYSPLFLPTSFAISYGMAFSVLVATVVHSLLFDSADVFRYWKTSLNDDDDVHMRLMRSYKEPSLWWYGGLVVICVAVLLAMVLHFPTGLPAGYLFLGLTISAVMLVPIAIIYATTTMLIGLNVIAEFMIGYMLPGRPLAMMLFKAIVYYTNFMAINFAQSMKLGHYIKLCPKTLFWVQFMGAVLSGISQVAVNYWVTTGIDQICETNQALGYTCASTRTFFVSSIIWGLIGPERHFKIYTGILSFFIVGAVLPLLSWLWLKKWPRSVMRFIHWPVFFSASGMLPPATPYNYNLWLAVGLFFGFWVRKNWFSWWAKYNYTLSAALDLSVAVGQALILAVMQGRGINAPDWWGTVGAYNTVDARSEPLVQLQPGQYFGPSKW</sequence>
<name>A0A2T0FI86_9ASCO</name>
<dbReference type="NCBIfam" id="TIGR00727">
    <property type="entry name" value="ISP4_OPT"/>
    <property type="match status" value="1"/>
</dbReference>
<dbReference type="AlphaFoldDB" id="A0A2T0FI86"/>
<evidence type="ECO:0000256" key="5">
    <source>
        <dbReference type="ARBA" id="ARBA00022856"/>
    </source>
</evidence>
<keyword evidence="8 10" id="KW-0472">Membrane</keyword>
<dbReference type="GeneID" id="36516081"/>
<evidence type="ECO:0000256" key="7">
    <source>
        <dbReference type="ARBA" id="ARBA00022989"/>
    </source>
</evidence>
<evidence type="ECO:0000256" key="4">
    <source>
        <dbReference type="ARBA" id="ARBA00022692"/>
    </source>
</evidence>
<comment type="caution">
    <text evidence="11">The sequence shown here is derived from an EMBL/GenBank/DDBJ whole genome shotgun (WGS) entry which is preliminary data.</text>
</comment>
<gene>
    <name evidence="11" type="ORF">B9G98_02333</name>
</gene>
<reference evidence="11 12" key="1">
    <citation type="submission" date="2017-04" db="EMBL/GenBank/DDBJ databases">
        <title>Genome sequencing of [Candida] sorbophila.</title>
        <authorList>
            <person name="Ahn J.O."/>
        </authorList>
    </citation>
    <scope>NUCLEOTIDE SEQUENCE [LARGE SCALE GENOMIC DNA]</scope>
    <source>
        <strain evidence="11 12">DS02</strain>
    </source>
</reference>
<evidence type="ECO:0000256" key="6">
    <source>
        <dbReference type="ARBA" id="ARBA00022927"/>
    </source>
</evidence>
<dbReference type="GO" id="GO:0035673">
    <property type="term" value="F:oligopeptide transmembrane transporter activity"/>
    <property type="evidence" value="ECO:0007669"/>
    <property type="project" value="InterPro"/>
</dbReference>
<keyword evidence="12" id="KW-1185">Reference proteome</keyword>
<evidence type="ECO:0000256" key="3">
    <source>
        <dbReference type="ARBA" id="ARBA00022448"/>
    </source>
</evidence>
<feature type="transmembrane region" description="Helical" evidence="10">
    <location>
        <begin position="293"/>
        <end position="316"/>
    </location>
</feature>
<feature type="transmembrane region" description="Helical" evidence="10">
    <location>
        <begin position="675"/>
        <end position="696"/>
    </location>
</feature>
<feature type="transmembrane region" description="Helical" evidence="10">
    <location>
        <begin position="532"/>
        <end position="554"/>
    </location>
</feature>
<feature type="transmembrane region" description="Helical" evidence="10">
    <location>
        <begin position="122"/>
        <end position="145"/>
    </location>
</feature>
<dbReference type="RefSeq" id="XP_024664658.1">
    <property type="nucleotide sequence ID" value="XM_024808890.1"/>
</dbReference>
<feature type="transmembrane region" description="Helical" evidence="10">
    <location>
        <begin position="248"/>
        <end position="272"/>
    </location>
</feature>
<protein>
    <submittedName>
        <fullName evidence="11">Sexual differentiation process protein isp4</fullName>
    </submittedName>
</protein>
<evidence type="ECO:0000313" key="11">
    <source>
        <dbReference type="EMBL" id="PRT54713.1"/>
    </source>
</evidence>
<evidence type="ECO:0000256" key="8">
    <source>
        <dbReference type="ARBA" id="ARBA00023136"/>
    </source>
</evidence>
<dbReference type="GO" id="GO:0016020">
    <property type="term" value="C:membrane"/>
    <property type="evidence" value="ECO:0007669"/>
    <property type="project" value="UniProtKB-SubCell"/>
</dbReference>
<comment type="subcellular location">
    <subcellularLocation>
        <location evidence="1">Membrane</location>
        <topology evidence="1">Multi-pass membrane protein</topology>
    </subcellularLocation>
</comment>
<keyword evidence="7 10" id="KW-1133">Transmembrane helix</keyword>
<feature type="transmembrane region" description="Helical" evidence="10">
    <location>
        <begin position="449"/>
        <end position="482"/>
    </location>
</feature>
<feature type="region of interest" description="Disordered" evidence="9">
    <location>
        <begin position="1"/>
        <end position="29"/>
    </location>
</feature>
<evidence type="ECO:0000256" key="1">
    <source>
        <dbReference type="ARBA" id="ARBA00004141"/>
    </source>
</evidence>
<dbReference type="OrthoDB" id="9986677at2759"/>
<keyword evidence="3" id="KW-0813">Transport</keyword>
<evidence type="ECO:0000313" key="12">
    <source>
        <dbReference type="Proteomes" id="UP000238350"/>
    </source>
</evidence>
<feature type="transmembrane region" description="Helical" evidence="10">
    <location>
        <begin position="369"/>
        <end position="389"/>
    </location>
</feature>
<evidence type="ECO:0000256" key="9">
    <source>
        <dbReference type="SAM" id="MobiDB-lite"/>
    </source>
</evidence>
<dbReference type="Proteomes" id="UP000238350">
    <property type="component" value="Unassembled WGS sequence"/>
</dbReference>
<feature type="transmembrane region" description="Helical" evidence="10">
    <location>
        <begin position="421"/>
        <end position="443"/>
    </location>
</feature>
<feature type="compositionally biased region" description="Basic residues" evidence="9">
    <location>
        <begin position="1"/>
        <end position="10"/>
    </location>
</feature>
<feature type="transmembrane region" description="Helical" evidence="10">
    <location>
        <begin position="566"/>
        <end position="587"/>
    </location>
</feature>
<feature type="transmembrane region" description="Helical" evidence="10">
    <location>
        <begin position="646"/>
        <end position="663"/>
    </location>
</feature>
<feature type="transmembrane region" description="Helical" evidence="10">
    <location>
        <begin position="81"/>
        <end position="101"/>
    </location>
</feature>
<accession>A0A2T0FI86</accession>
<dbReference type="PANTHER" id="PTHR22601">
    <property type="entry name" value="ISP4 LIKE PROTEIN"/>
    <property type="match status" value="1"/>
</dbReference>
<evidence type="ECO:0000256" key="10">
    <source>
        <dbReference type="SAM" id="Phobius"/>
    </source>
</evidence>
<feature type="transmembrane region" description="Helical" evidence="10">
    <location>
        <begin position="221"/>
        <end position="242"/>
    </location>
</feature>